<name>A0A9W4DY80_9ACTN</name>
<keyword evidence="3" id="KW-1185">Reference proteome</keyword>
<dbReference type="Proteomes" id="UP001152519">
    <property type="component" value="Unassembled WGS sequence"/>
</dbReference>
<protein>
    <submittedName>
        <fullName evidence="2">Uncharacterized protein</fullName>
    </submittedName>
</protein>
<reference evidence="2" key="1">
    <citation type="submission" date="2021-05" db="EMBL/GenBank/DDBJ databases">
        <authorList>
            <person name="Arsene-Ploetze F."/>
        </authorList>
    </citation>
    <scope>NUCLEOTIDE SEQUENCE</scope>
    <source>
        <strain evidence="2">DSM 42138</strain>
    </source>
</reference>
<evidence type="ECO:0000313" key="3">
    <source>
        <dbReference type="Proteomes" id="UP001152519"/>
    </source>
</evidence>
<proteinExistence type="predicted"/>
<evidence type="ECO:0000256" key="1">
    <source>
        <dbReference type="SAM" id="MobiDB-lite"/>
    </source>
</evidence>
<feature type="region of interest" description="Disordered" evidence="1">
    <location>
        <begin position="1"/>
        <end position="24"/>
    </location>
</feature>
<organism evidence="2 3">
    <name type="scientific">Actinacidiphila cocklensis</name>
    <dbReference type="NCBI Taxonomy" id="887465"/>
    <lineage>
        <taxon>Bacteria</taxon>
        <taxon>Bacillati</taxon>
        <taxon>Actinomycetota</taxon>
        <taxon>Actinomycetes</taxon>
        <taxon>Kitasatosporales</taxon>
        <taxon>Streptomycetaceae</taxon>
        <taxon>Actinacidiphila</taxon>
    </lineage>
</organism>
<comment type="caution">
    <text evidence="2">The sequence shown here is derived from an EMBL/GenBank/DDBJ whole genome shotgun (WGS) entry which is preliminary data.</text>
</comment>
<dbReference type="EMBL" id="CAJSLV010000090">
    <property type="protein sequence ID" value="CAG6397591.1"/>
    <property type="molecule type" value="Genomic_DNA"/>
</dbReference>
<accession>A0A9W4DY80</accession>
<gene>
    <name evidence="2" type="ORF">SCOCK_580017</name>
</gene>
<sequence>MVACGVSSPGPSGFGDQPSGGLDVIAEGLRDDRGQGLEDKLTDGGPAVLWRDTDLAQVGLQADRAHRLP</sequence>
<dbReference type="AlphaFoldDB" id="A0A9W4DY80"/>
<evidence type="ECO:0000313" key="2">
    <source>
        <dbReference type="EMBL" id="CAG6397591.1"/>
    </source>
</evidence>